<proteinExistence type="predicted"/>
<organism evidence="1 2">
    <name type="scientific">Gramella jeungdoensis</name>
    <dbReference type="NCBI Taxonomy" id="708091"/>
    <lineage>
        <taxon>Bacteria</taxon>
        <taxon>Pseudomonadati</taxon>
        <taxon>Bacteroidota</taxon>
        <taxon>Flavobacteriia</taxon>
        <taxon>Flavobacteriales</taxon>
        <taxon>Flavobacteriaceae</taxon>
        <taxon>Christiangramia</taxon>
    </lineage>
</organism>
<keyword evidence="2" id="KW-1185">Reference proteome</keyword>
<dbReference type="EMBL" id="JAMSCK010000004">
    <property type="protein sequence ID" value="MCM8570005.1"/>
    <property type="molecule type" value="Genomic_DNA"/>
</dbReference>
<accession>A0ABT0Z2P6</accession>
<protein>
    <submittedName>
        <fullName evidence="1">Uncharacterized protein</fullName>
    </submittedName>
</protein>
<name>A0ABT0Z2P6_9FLAO</name>
<dbReference type="Proteomes" id="UP001155077">
    <property type="component" value="Unassembled WGS sequence"/>
</dbReference>
<evidence type="ECO:0000313" key="1">
    <source>
        <dbReference type="EMBL" id="MCM8570005.1"/>
    </source>
</evidence>
<dbReference type="RefSeq" id="WP_252113684.1">
    <property type="nucleotide sequence ID" value="NZ_JAMSCK010000004.1"/>
</dbReference>
<evidence type="ECO:0000313" key="2">
    <source>
        <dbReference type="Proteomes" id="UP001155077"/>
    </source>
</evidence>
<gene>
    <name evidence="1" type="ORF">NE848_11485</name>
</gene>
<comment type="caution">
    <text evidence="1">The sequence shown here is derived from an EMBL/GenBank/DDBJ whole genome shotgun (WGS) entry which is preliminary data.</text>
</comment>
<reference evidence="1" key="1">
    <citation type="submission" date="2022-06" db="EMBL/GenBank/DDBJ databases">
        <title>Gramella sediminis sp. nov., isolated from deep-sea sediment of the Indian Ocean.</title>
        <authorList>
            <person name="Yang L."/>
        </authorList>
    </citation>
    <scope>NUCLEOTIDE SEQUENCE</scope>
    <source>
        <strain evidence="1">HMD3159</strain>
    </source>
</reference>
<sequence>MSHYISASLGGEDIEFTSGLNWRSISALSESGWGIYENYETYSGNKHLDGEREKDEPWPSGFNMGVSGSGNESRVDLEMATKAYKNALLWARAFKESHPELYKCEYDKAVEIFRDINEGFEVYMNGISLREEEIVKNLDDLIKCQKLLTEDETQRAFQQFWRVMQFSYKIYKHTSKGKEAQVYFS</sequence>